<evidence type="ECO:0000313" key="3">
    <source>
        <dbReference type="Proteomes" id="UP000789595"/>
    </source>
</evidence>
<reference evidence="2" key="1">
    <citation type="submission" date="2021-11" db="EMBL/GenBank/DDBJ databases">
        <authorList>
            <consortium name="Genoscope - CEA"/>
            <person name="William W."/>
        </authorList>
    </citation>
    <scope>NUCLEOTIDE SEQUENCE</scope>
</reference>
<organism evidence="2 3">
    <name type="scientific">Pelagomonas calceolata</name>
    <dbReference type="NCBI Taxonomy" id="35677"/>
    <lineage>
        <taxon>Eukaryota</taxon>
        <taxon>Sar</taxon>
        <taxon>Stramenopiles</taxon>
        <taxon>Ochrophyta</taxon>
        <taxon>Pelagophyceae</taxon>
        <taxon>Pelagomonadales</taxon>
        <taxon>Pelagomonadaceae</taxon>
        <taxon>Pelagomonas</taxon>
    </lineage>
</organism>
<keyword evidence="3" id="KW-1185">Reference proteome</keyword>
<evidence type="ECO:0000256" key="1">
    <source>
        <dbReference type="SAM" id="MobiDB-lite"/>
    </source>
</evidence>
<gene>
    <name evidence="2" type="ORF">PECAL_4P12820</name>
</gene>
<dbReference type="EMBL" id="CAKKNE010000004">
    <property type="protein sequence ID" value="CAH0374027.1"/>
    <property type="molecule type" value="Genomic_DNA"/>
</dbReference>
<protein>
    <submittedName>
        <fullName evidence="2">Uncharacterized protein</fullName>
    </submittedName>
</protein>
<name>A0A8J2STD6_9STRA</name>
<sequence length="116" mass="11894">MAGVGGGGAPPALLPGIAQQKNALLQNFLLSAANRAHLTSTAFANATPVDQQSTLDAFANQVAAAAAPAPAPAPALTAAELHQQRVDRAQAAANAARQALEENKQINRIHRSAYHD</sequence>
<evidence type="ECO:0000313" key="2">
    <source>
        <dbReference type="EMBL" id="CAH0374027.1"/>
    </source>
</evidence>
<feature type="compositionally biased region" description="Basic residues" evidence="1">
    <location>
        <begin position="107"/>
        <end position="116"/>
    </location>
</feature>
<proteinExistence type="predicted"/>
<feature type="region of interest" description="Disordered" evidence="1">
    <location>
        <begin position="92"/>
        <end position="116"/>
    </location>
</feature>
<accession>A0A8J2STD6</accession>
<dbReference type="AlphaFoldDB" id="A0A8J2STD6"/>
<dbReference type="Proteomes" id="UP000789595">
    <property type="component" value="Unassembled WGS sequence"/>
</dbReference>
<comment type="caution">
    <text evidence="2">The sequence shown here is derived from an EMBL/GenBank/DDBJ whole genome shotgun (WGS) entry which is preliminary data.</text>
</comment>